<evidence type="ECO:0000256" key="1">
    <source>
        <dbReference type="SAM" id="MobiDB-lite"/>
    </source>
</evidence>
<accession>A0A9W6XEE9</accession>
<proteinExistence type="predicted"/>
<dbReference type="Proteomes" id="UP001165121">
    <property type="component" value="Unassembled WGS sequence"/>
</dbReference>
<evidence type="ECO:0000313" key="3">
    <source>
        <dbReference type="Proteomes" id="UP001165121"/>
    </source>
</evidence>
<sequence length="414" mass="45698">MFAVRRRGSCDRDAGAFRDARVVSSSRLSVWTWLRRLEMSISRFSTSRTKSEPHLCDGSVPLPLDFRYLLDPVAGLELLVALEPQHFVLKLDHRSGAIVFRQLALDPMVLSSHLPEKRHRSKRPEDQLLGVELGEASLALHREILKLTRQFSRSQRGLTGIQDEVSDDIVINEEIVQDRQPRGPQALHLHERLQTTKAILKEGPPIVVAFRRRNANNSDGEVRRLARRDFHHRRHSRGGPYPDGSKPSVWRALARSTLIAWGPVVLPTSVSGGGLSETGPDGLDEGEGARYWASEFGDTSFDPGGCPSTSSSSLASLELRPSLRAGGTELTLGAAEPPPDGVPLAAFTGKQQPSFCALHGKSRFDGFSEKDASDTRPVILLVDKKWAEKGRPPPQVVLQCRHPECSGVWTSSFV</sequence>
<feature type="region of interest" description="Disordered" evidence="1">
    <location>
        <begin position="269"/>
        <end position="288"/>
    </location>
</feature>
<dbReference type="AlphaFoldDB" id="A0A9W6XEE9"/>
<protein>
    <submittedName>
        <fullName evidence="2">Unnamed protein product</fullName>
    </submittedName>
</protein>
<organism evidence="2 3">
    <name type="scientific">Phytophthora fragariaefolia</name>
    <dbReference type="NCBI Taxonomy" id="1490495"/>
    <lineage>
        <taxon>Eukaryota</taxon>
        <taxon>Sar</taxon>
        <taxon>Stramenopiles</taxon>
        <taxon>Oomycota</taxon>
        <taxon>Peronosporomycetes</taxon>
        <taxon>Peronosporales</taxon>
        <taxon>Peronosporaceae</taxon>
        <taxon>Phytophthora</taxon>
    </lineage>
</organism>
<keyword evidence="3" id="KW-1185">Reference proteome</keyword>
<evidence type="ECO:0000313" key="2">
    <source>
        <dbReference type="EMBL" id="GMF36798.1"/>
    </source>
</evidence>
<feature type="region of interest" description="Disordered" evidence="1">
    <location>
        <begin position="226"/>
        <end position="247"/>
    </location>
</feature>
<reference evidence="2" key="1">
    <citation type="submission" date="2023-04" db="EMBL/GenBank/DDBJ databases">
        <title>Phytophthora fragariaefolia NBRC 109709.</title>
        <authorList>
            <person name="Ichikawa N."/>
            <person name="Sato H."/>
            <person name="Tonouchi N."/>
        </authorList>
    </citation>
    <scope>NUCLEOTIDE SEQUENCE</scope>
    <source>
        <strain evidence="2">NBRC 109709</strain>
    </source>
</reference>
<gene>
    <name evidence="2" type="ORF">Pfra01_001013600</name>
</gene>
<dbReference type="EMBL" id="BSXT01000964">
    <property type="protein sequence ID" value="GMF36798.1"/>
    <property type="molecule type" value="Genomic_DNA"/>
</dbReference>
<comment type="caution">
    <text evidence="2">The sequence shown here is derived from an EMBL/GenBank/DDBJ whole genome shotgun (WGS) entry which is preliminary data.</text>
</comment>
<name>A0A9W6XEE9_9STRA</name>